<evidence type="ECO:0000256" key="5">
    <source>
        <dbReference type="ARBA" id="ARBA00023204"/>
    </source>
</evidence>
<evidence type="ECO:0000256" key="3">
    <source>
        <dbReference type="ARBA" id="ARBA00023125"/>
    </source>
</evidence>
<protein>
    <recommendedName>
        <fullName evidence="6">Holliday junction branch migration complex subunit RuvA</fullName>
    </recommendedName>
</protein>
<dbReference type="InterPro" id="IPR011114">
    <property type="entry name" value="RuvA_C"/>
</dbReference>
<organism evidence="9 10">
    <name type="scientific">Corynebacterium anserum</name>
    <dbReference type="NCBI Taxonomy" id="2684406"/>
    <lineage>
        <taxon>Bacteria</taxon>
        <taxon>Bacillati</taxon>
        <taxon>Actinomycetota</taxon>
        <taxon>Actinomycetes</taxon>
        <taxon>Mycobacteriales</taxon>
        <taxon>Corynebacteriaceae</taxon>
        <taxon>Corynebacterium</taxon>
    </lineage>
</organism>
<dbReference type="AlphaFoldDB" id="A0A7G7YNK6"/>
<evidence type="ECO:0000313" key="9">
    <source>
        <dbReference type="EMBL" id="QNH96076.1"/>
    </source>
</evidence>
<dbReference type="Gene3D" id="2.40.50.140">
    <property type="entry name" value="Nucleic acid-binding proteins"/>
    <property type="match status" value="1"/>
</dbReference>
<comment type="subcellular location">
    <subcellularLocation>
        <location evidence="6">Cytoplasm</location>
    </subcellularLocation>
</comment>
<keyword evidence="1 6" id="KW-0963">Cytoplasm</keyword>
<keyword evidence="3 6" id="KW-0238">DNA-binding</keyword>
<sequence>MIASLRGVVIDKTVDSVLIECAGVGYECLATPSTLANLPRGEEVFVVTSHVVREDSQTLYAFSDVEQKKAFTVVQTVSGVGARLALGILGTLTPVELARAVRSGDVKALQKASGVGKRLAERMAVDLKAKVADLADAPEGNATMDDKEVARVDDGDVTVRDQVVEAMVGLGFAEAEAHNAVVHILADWPMTQDKNVSNVLRAGLASMNKGR</sequence>
<dbReference type="GO" id="GO:0009378">
    <property type="term" value="F:four-way junction helicase activity"/>
    <property type="evidence" value="ECO:0007669"/>
    <property type="project" value="InterPro"/>
</dbReference>
<dbReference type="SUPFAM" id="SSF46929">
    <property type="entry name" value="DNA helicase RuvA subunit, C-terminal domain"/>
    <property type="match status" value="1"/>
</dbReference>
<dbReference type="RefSeq" id="WP_186276639.1">
    <property type="nucleotide sequence ID" value="NZ_CP046883.1"/>
</dbReference>
<dbReference type="GO" id="GO:0000400">
    <property type="term" value="F:four-way junction DNA binding"/>
    <property type="evidence" value="ECO:0007669"/>
    <property type="project" value="UniProtKB-UniRule"/>
</dbReference>
<evidence type="ECO:0000259" key="7">
    <source>
        <dbReference type="Pfam" id="PF01330"/>
    </source>
</evidence>
<keyword evidence="10" id="KW-1185">Reference proteome</keyword>
<comment type="domain">
    <text evidence="6">Has three domains with a flexible linker between the domains II and III and assumes an 'L' shape. Domain III is highly mobile and contacts RuvB.</text>
</comment>
<dbReference type="Gene3D" id="1.10.8.10">
    <property type="entry name" value="DNA helicase RuvA subunit, C-terminal domain"/>
    <property type="match status" value="1"/>
</dbReference>
<dbReference type="NCBIfam" id="TIGR00084">
    <property type="entry name" value="ruvA"/>
    <property type="match status" value="1"/>
</dbReference>
<dbReference type="Pfam" id="PF14520">
    <property type="entry name" value="HHH_5"/>
    <property type="match status" value="1"/>
</dbReference>
<reference evidence="9 10" key="1">
    <citation type="submission" date="2019-12" db="EMBL/GenBank/DDBJ databases">
        <title>Corynebacterium sp. nov., isolated from feces of the Anser Albifrons in China.</title>
        <authorList>
            <person name="Liu Q."/>
        </authorList>
    </citation>
    <scope>NUCLEOTIDE SEQUENCE [LARGE SCALE GENOMIC DNA]</scope>
    <source>
        <strain evidence="9 10">23H37-10</strain>
    </source>
</reference>
<dbReference type="Pfam" id="PF07499">
    <property type="entry name" value="RuvA_C"/>
    <property type="match status" value="1"/>
</dbReference>
<evidence type="ECO:0000256" key="1">
    <source>
        <dbReference type="ARBA" id="ARBA00022490"/>
    </source>
</evidence>
<dbReference type="GO" id="GO:0048476">
    <property type="term" value="C:Holliday junction resolvase complex"/>
    <property type="evidence" value="ECO:0007669"/>
    <property type="project" value="UniProtKB-UniRule"/>
</dbReference>
<comment type="similarity">
    <text evidence="6">Belongs to the RuvA family.</text>
</comment>
<keyword evidence="2 6" id="KW-0227">DNA damage</keyword>
<keyword evidence="4 6" id="KW-0233">DNA recombination</keyword>
<dbReference type="SUPFAM" id="SSF50249">
    <property type="entry name" value="Nucleic acid-binding proteins"/>
    <property type="match status" value="1"/>
</dbReference>
<dbReference type="GO" id="GO:0006281">
    <property type="term" value="P:DNA repair"/>
    <property type="evidence" value="ECO:0007669"/>
    <property type="project" value="UniProtKB-UniRule"/>
</dbReference>
<evidence type="ECO:0000259" key="8">
    <source>
        <dbReference type="Pfam" id="PF07499"/>
    </source>
</evidence>
<dbReference type="Pfam" id="PF01330">
    <property type="entry name" value="RuvA_N"/>
    <property type="match status" value="1"/>
</dbReference>
<dbReference type="HAMAP" id="MF_00031">
    <property type="entry name" value="DNA_HJ_migration_RuvA"/>
    <property type="match status" value="1"/>
</dbReference>
<dbReference type="InterPro" id="IPR010994">
    <property type="entry name" value="RuvA_2-like"/>
</dbReference>
<evidence type="ECO:0000256" key="4">
    <source>
        <dbReference type="ARBA" id="ARBA00023172"/>
    </source>
</evidence>
<proteinExistence type="inferred from homology"/>
<comment type="function">
    <text evidence="6">The RuvA-RuvB-RuvC complex processes Holliday junction (HJ) DNA during genetic recombination and DNA repair, while the RuvA-RuvB complex plays an important role in the rescue of blocked DNA replication forks via replication fork reversal (RFR). RuvA specifically binds to HJ cruciform DNA, conferring on it an open structure. The RuvB hexamer acts as an ATP-dependent pump, pulling dsDNA into and through the RuvAB complex. HJ branch migration allows RuvC to scan DNA until it finds its consensus sequence, where it cleaves and resolves the cruciform DNA.</text>
</comment>
<dbReference type="Gene3D" id="1.10.150.20">
    <property type="entry name" value="5' to 3' exonuclease, C-terminal subdomain"/>
    <property type="match status" value="1"/>
</dbReference>
<feature type="region of interest" description="Domain III" evidence="6">
    <location>
        <begin position="157"/>
        <end position="211"/>
    </location>
</feature>
<dbReference type="InterPro" id="IPR013849">
    <property type="entry name" value="DNA_helicase_Holl-junc_RuvA_I"/>
</dbReference>
<dbReference type="GO" id="GO:0005737">
    <property type="term" value="C:cytoplasm"/>
    <property type="evidence" value="ECO:0007669"/>
    <property type="project" value="UniProtKB-SubCell"/>
</dbReference>
<comment type="caution">
    <text evidence="6">Lacks conserved residue(s) required for the propagation of feature annotation.</text>
</comment>
<comment type="subunit">
    <text evidence="6">Homotetramer. Forms an RuvA(8)-RuvB(12)-Holliday junction (HJ) complex. HJ DNA is sandwiched between 2 RuvA tetramers; dsDNA enters through RuvA and exits via RuvB. An RuvB hexamer assembles on each DNA strand where it exits the tetramer. Each RuvB hexamer is contacted by two RuvA subunits (via domain III) on 2 adjacent RuvB subunits; this complex drives branch migration. In the full resolvosome a probable DNA-RuvA(4)-RuvB(12)-RuvC(2) complex forms which resolves the HJ.</text>
</comment>
<dbReference type="InterPro" id="IPR036267">
    <property type="entry name" value="RuvA_C_sf"/>
</dbReference>
<dbReference type="InterPro" id="IPR000085">
    <property type="entry name" value="RuvA"/>
</dbReference>
<gene>
    <name evidence="6 9" type="primary">ruvA</name>
    <name evidence="9" type="ORF">GP473_04810</name>
</gene>
<accession>A0A7G7YNK6</accession>
<dbReference type="GO" id="GO:0009379">
    <property type="term" value="C:Holliday junction helicase complex"/>
    <property type="evidence" value="ECO:0007669"/>
    <property type="project" value="InterPro"/>
</dbReference>
<evidence type="ECO:0000313" key="10">
    <source>
        <dbReference type="Proteomes" id="UP000515275"/>
    </source>
</evidence>
<dbReference type="GO" id="GO:0006310">
    <property type="term" value="P:DNA recombination"/>
    <property type="evidence" value="ECO:0007669"/>
    <property type="project" value="UniProtKB-UniRule"/>
</dbReference>
<dbReference type="CDD" id="cd14332">
    <property type="entry name" value="UBA_RuvA_C"/>
    <property type="match status" value="1"/>
</dbReference>
<dbReference type="InterPro" id="IPR012340">
    <property type="entry name" value="NA-bd_OB-fold"/>
</dbReference>
<dbReference type="EMBL" id="CP046883">
    <property type="protein sequence ID" value="QNH96076.1"/>
    <property type="molecule type" value="Genomic_DNA"/>
</dbReference>
<dbReference type="GO" id="GO:0005524">
    <property type="term" value="F:ATP binding"/>
    <property type="evidence" value="ECO:0007669"/>
    <property type="project" value="InterPro"/>
</dbReference>
<dbReference type="Proteomes" id="UP000515275">
    <property type="component" value="Chromosome"/>
</dbReference>
<feature type="domain" description="DNA helicase Holliday junction RuvA type" evidence="7">
    <location>
        <begin position="1"/>
        <end position="60"/>
    </location>
</feature>
<name>A0A7G7YNK6_9CORY</name>
<evidence type="ECO:0000256" key="6">
    <source>
        <dbReference type="HAMAP-Rule" id="MF_00031"/>
    </source>
</evidence>
<feature type="domain" description="Holliday junction DNA helicase RuvA C-terminal" evidence="8">
    <location>
        <begin position="159"/>
        <end position="207"/>
    </location>
</feature>
<dbReference type="KEGG" id="cans:GP473_04810"/>
<dbReference type="SUPFAM" id="SSF47781">
    <property type="entry name" value="RuvA domain 2-like"/>
    <property type="match status" value="1"/>
</dbReference>
<evidence type="ECO:0000256" key="2">
    <source>
        <dbReference type="ARBA" id="ARBA00022763"/>
    </source>
</evidence>
<keyword evidence="5 6" id="KW-0234">DNA repair</keyword>